<feature type="region of interest" description="Disordered" evidence="1">
    <location>
        <begin position="82"/>
        <end position="101"/>
    </location>
</feature>
<dbReference type="EMBL" id="JBETVU010000007">
    <property type="protein sequence ID" value="MES5148501.1"/>
    <property type="molecule type" value="Genomic_DNA"/>
</dbReference>
<reference evidence="5 7" key="1">
    <citation type="submission" date="2017-06" db="EMBL/GenBank/DDBJ databases">
        <authorList>
            <person name="Swanenburg J."/>
            <person name="Kort R."/>
        </authorList>
    </citation>
    <scope>NUCLEOTIDE SEQUENCE [LARGE SCALE GENOMIC DNA]</scope>
    <source>
        <strain evidence="5 7">RL05</strain>
    </source>
</reference>
<evidence type="ECO:0000256" key="1">
    <source>
        <dbReference type="SAM" id="MobiDB-lite"/>
    </source>
</evidence>
<dbReference type="Proteomes" id="UP001434419">
    <property type="component" value="Unassembled WGS sequence"/>
</dbReference>
<reference evidence="4 6" key="2">
    <citation type="submission" date="2019-01" db="EMBL/GenBank/DDBJ databases">
        <title>The genome sequence of Lactobacillus crispatus L49.</title>
        <authorList>
            <person name="Zhong J."/>
            <person name="Zhang J."/>
        </authorList>
    </citation>
    <scope>NUCLEOTIDE SEQUENCE [LARGE SCALE GENOMIC DNA]</scope>
    <source>
        <strain evidence="4 6">L49</strain>
    </source>
</reference>
<proteinExistence type="predicted"/>
<accession>A0A4R6CQQ5</accession>
<evidence type="ECO:0000313" key="8">
    <source>
        <dbReference type="Proteomes" id="UP001434419"/>
    </source>
</evidence>
<dbReference type="EMBL" id="NKLP01000272">
    <property type="protein sequence ID" value="TDN28679.1"/>
    <property type="molecule type" value="Genomic_DNA"/>
</dbReference>
<keyword evidence="2" id="KW-0812">Transmembrane</keyword>
<keyword evidence="8" id="KW-1185">Reference proteome</keyword>
<feature type="compositionally biased region" description="Basic and acidic residues" evidence="1">
    <location>
        <begin position="82"/>
        <end position="94"/>
    </location>
</feature>
<keyword evidence="2" id="KW-1133">Transmembrane helix</keyword>
<evidence type="ECO:0000313" key="5">
    <source>
        <dbReference type="EMBL" id="TDN28679.1"/>
    </source>
</evidence>
<reference evidence="3" key="3">
    <citation type="submission" date="2024-06" db="EMBL/GenBank/DDBJ databases">
        <title>Vaginal Lactobacillus fatty acid response mechanisms reveal a metabolite-targeted strategy for bacterial vaginosis treatment.</title>
        <authorList>
            <person name="Zhu M."/>
            <person name="Blainey P.C."/>
            <person name="Bloom S.M."/>
            <person name="Kwon D.S."/>
        </authorList>
    </citation>
    <scope>NUCLEOTIDE SEQUENCE</scope>
    <source>
        <strain evidence="3">194_F1_1</strain>
    </source>
</reference>
<dbReference type="Proteomes" id="UP000289808">
    <property type="component" value="Unassembled WGS sequence"/>
</dbReference>
<keyword evidence="2" id="KW-0472">Membrane</keyword>
<evidence type="ECO:0000313" key="4">
    <source>
        <dbReference type="EMBL" id="RXF57528.1"/>
    </source>
</evidence>
<evidence type="ECO:0000313" key="3">
    <source>
        <dbReference type="EMBL" id="MES5148501.1"/>
    </source>
</evidence>
<protein>
    <submittedName>
        <fullName evidence="5">Uncharacterized protein</fullName>
    </submittedName>
</protein>
<feature type="transmembrane region" description="Helical" evidence="2">
    <location>
        <begin position="12"/>
        <end position="30"/>
    </location>
</feature>
<dbReference type="RefSeq" id="WP_060462909.1">
    <property type="nucleotide sequence ID" value="NZ_CP083390.1"/>
</dbReference>
<name>A0A4R6CQQ5_9LACO</name>
<gene>
    <name evidence="3" type="ORF">ABVC42_00815</name>
    <name evidence="5" type="ORF">CEE75_12620</name>
    <name evidence="4" type="ORF">ERD32_06660</name>
</gene>
<organism evidence="5 7">
    <name type="scientific">Lactobacillus crispatus</name>
    <dbReference type="NCBI Taxonomy" id="47770"/>
    <lineage>
        <taxon>Bacteria</taxon>
        <taxon>Bacillati</taxon>
        <taxon>Bacillota</taxon>
        <taxon>Bacilli</taxon>
        <taxon>Lactobacillales</taxon>
        <taxon>Lactobacillaceae</taxon>
        <taxon>Lactobacillus</taxon>
    </lineage>
</organism>
<dbReference type="EMBL" id="SCLX01000034">
    <property type="protein sequence ID" value="RXF57528.1"/>
    <property type="molecule type" value="Genomic_DNA"/>
</dbReference>
<comment type="caution">
    <text evidence="5">The sequence shown here is derived from an EMBL/GenBank/DDBJ whole genome shotgun (WGS) entry which is preliminary data.</text>
</comment>
<dbReference type="AlphaFoldDB" id="A0A4R6CQQ5"/>
<feature type="transmembrane region" description="Helical" evidence="2">
    <location>
        <begin position="37"/>
        <end position="58"/>
    </location>
</feature>
<evidence type="ECO:0000313" key="6">
    <source>
        <dbReference type="Proteomes" id="UP000289808"/>
    </source>
</evidence>
<dbReference type="Proteomes" id="UP000295195">
    <property type="component" value="Unassembled WGS sequence"/>
</dbReference>
<sequence>MDTSYDERFDDLKESAVLAFLLALSSFFLIKKFIPKLLIINYCVFAYALIVGILTVTIKYGRQFIPYREMYLKEFYKEHPELRDDTDSEIIEKSSKKHEKK</sequence>
<evidence type="ECO:0000256" key="2">
    <source>
        <dbReference type="SAM" id="Phobius"/>
    </source>
</evidence>
<evidence type="ECO:0000313" key="7">
    <source>
        <dbReference type="Proteomes" id="UP000295195"/>
    </source>
</evidence>